<dbReference type="GO" id="GO:0046872">
    <property type="term" value="F:metal ion binding"/>
    <property type="evidence" value="ECO:0007669"/>
    <property type="project" value="UniProtKB-KW"/>
</dbReference>
<feature type="region of interest" description="Disordered" evidence="7">
    <location>
        <begin position="1025"/>
        <end position="1144"/>
    </location>
</feature>
<feature type="region of interest" description="Disordered" evidence="7">
    <location>
        <begin position="297"/>
        <end position="406"/>
    </location>
</feature>
<dbReference type="GO" id="GO:0006397">
    <property type="term" value="P:mRNA processing"/>
    <property type="evidence" value="ECO:0007669"/>
    <property type="project" value="InterPro"/>
</dbReference>
<comment type="caution">
    <text evidence="8">The sequence shown here is derived from an EMBL/GenBank/DDBJ whole genome shotgun (WGS) entry which is preliminary data.</text>
</comment>
<feature type="region of interest" description="Disordered" evidence="7">
    <location>
        <begin position="1"/>
        <end position="66"/>
    </location>
</feature>
<feature type="compositionally biased region" description="Acidic residues" evidence="7">
    <location>
        <begin position="1129"/>
        <end position="1144"/>
    </location>
</feature>
<gene>
    <name evidence="8" type="ORF">CYMTET_25048</name>
</gene>
<feature type="compositionally biased region" description="Basic and acidic residues" evidence="7">
    <location>
        <begin position="390"/>
        <end position="399"/>
    </location>
</feature>
<feature type="compositionally biased region" description="Polar residues" evidence="7">
    <location>
        <begin position="153"/>
        <end position="164"/>
    </location>
</feature>
<evidence type="ECO:0000256" key="1">
    <source>
        <dbReference type="ARBA" id="ARBA00007879"/>
    </source>
</evidence>
<feature type="coiled-coil region" evidence="6">
    <location>
        <begin position="1615"/>
        <end position="1642"/>
    </location>
</feature>
<accession>A0AAE0FUZ0</accession>
<dbReference type="EMBL" id="LGRX02013207">
    <property type="protein sequence ID" value="KAK3266323.1"/>
    <property type="molecule type" value="Genomic_DNA"/>
</dbReference>
<evidence type="ECO:0000313" key="8">
    <source>
        <dbReference type="EMBL" id="KAK3266323.1"/>
    </source>
</evidence>
<dbReference type="Proteomes" id="UP001190700">
    <property type="component" value="Unassembled WGS sequence"/>
</dbReference>
<proteinExistence type="inferred from homology"/>
<dbReference type="GO" id="GO:0006406">
    <property type="term" value="P:mRNA export from nucleus"/>
    <property type="evidence" value="ECO:0007669"/>
    <property type="project" value="TreeGrafter"/>
</dbReference>
<evidence type="ECO:0000256" key="7">
    <source>
        <dbReference type="SAM" id="MobiDB-lite"/>
    </source>
</evidence>
<evidence type="ECO:0000256" key="3">
    <source>
        <dbReference type="ARBA" id="ARBA00022964"/>
    </source>
</evidence>
<keyword evidence="3" id="KW-0223">Dioxygenase</keyword>
<evidence type="ECO:0000256" key="6">
    <source>
        <dbReference type="SAM" id="Coils"/>
    </source>
</evidence>
<dbReference type="Gene3D" id="2.60.120.590">
    <property type="entry name" value="Alpha-ketoglutarate-dependent dioxygenase AlkB-like"/>
    <property type="match status" value="1"/>
</dbReference>
<dbReference type="PANTHER" id="PTHR32074:SF2">
    <property type="entry name" value="RNA DEMETHYLASE ALKBH5"/>
    <property type="match status" value="1"/>
</dbReference>
<name>A0AAE0FUZ0_9CHLO</name>
<evidence type="ECO:0000313" key="9">
    <source>
        <dbReference type="Proteomes" id="UP001190700"/>
    </source>
</evidence>
<feature type="region of interest" description="Disordered" evidence="7">
    <location>
        <begin position="632"/>
        <end position="671"/>
    </location>
</feature>
<reference evidence="8 9" key="1">
    <citation type="journal article" date="2015" name="Genome Biol. Evol.">
        <title>Comparative Genomics of a Bacterivorous Green Alga Reveals Evolutionary Causalities and Consequences of Phago-Mixotrophic Mode of Nutrition.</title>
        <authorList>
            <person name="Burns J.A."/>
            <person name="Paasch A."/>
            <person name="Narechania A."/>
            <person name="Kim E."/>
        </authorList>
    </citation>
    <scope>NUCLEOTIDE SEQUENCE [LARGE SCALE GENOMIC DNA]</scope>
    <source>
        <strain evidence="8 9">PLY_AMNH</strain>
    </source>
</reference>
<dbReference type="InterPro" id="IPR037151">
    <property type="entry name" value="AlkB-like_sf"/>
</dbReference>
<evidence type="ECO:0000256" key="4">
    <source>
        <dbReference type="ARBA" id="ARBA00023002"/>
    </source>
</evidence>
<dbReference type="PANTHER" id="PTHR32074">
    <property type="entry name" value="RNA DEMETHYLASE ALKBH5"/>
    <property type="match status" value="1"/>
</dbReference>
<dbReference type="GO" id="GO:0035515">
    <property type="term" value="F:oxidative RNA demethylase activity"/>
    <property type="evidence" value="ECO:0007669"/>
    <property type="project" value="InterPro"/>
</dbReference>
<organism evidence="8 9">
    <name type="scientific">Cymbomonas tetramitiformis</name>
    <dbReference type="NCBI Taxonomy" id="36881"/>
    <lineage>
        <taxon>Eukaryota</taxon>
        <taxon>Viridiplantae</taxon>
        <taxon>Chlorophyta</taxon>
        <taxon>Pyramimonadophyceae</taxon>
        <taxon>Pyramimonadales</taxon>
        <taxon>Pyramimonadaceae</taxon>
        <taxon>Cymbomonas</taxon>
    </lineage>
</organism>
<keyword evidence="6" id="KW-0175">Coiled coil</keyword>
<keyword evidence="4" id="KW-0560">Oxidoreductase</keyword>
<feature type="region of interest" description="Disordered" evidence="7">
    <location>
        <begin position="223"/>
        <end position="278"/>
    </location>
</feature>
<sequence>MKRHRSQQKQQVMKEVGVTPPYVNWKSITKQRSSRARPKPFRGPDKSGTVTASSSRASPVPPSSVQSGAVSVTAHLAIIKSAQLPSDLTGDVTGAEILNERSIFTRTALRNGKVRGSAYGAQWRRHVASTLKAASCAKAPGTATRAQVRVDSKSNAASALSPTTPAKKPRTRSSVPFRALQEPTKKLRSSRAHNRDALQITPSELVPRTPRIIRVVVGQAANTAGAASPSLETPRNPPCKNGALEPAEPVACEPKPAVHSTRTFRERHPRVGLGATRAPLSPDVVDLRHDLSTGLFEDCPRKTTAKRSSQRVPAPPAEPTKRGRPPAATHTAEPTKRGRPPAATHTAEPIKRGRPPAATRTAEPTKRGRPPAATHTPPPKRRRSARNAHPRQEEPDRPQGSKATRHVARSLGAALDEAGIEADCGHPPKVHRGAHLGQGEALLTPGRAEAAAEAADTGEFLSVNSGEAAAGLETVTLEVPGLLSGQDRSALTEHKPPEGRDPADVLQEARDAWGVCDVTPLECSQAIAAGRASEACASFTASLLMADDDPMPLTHDAHRDGGRQGLDAQQGAHLQQGVDAQSCEAMQRGEGLQQLVDVHQGVDLQHGVNLHQGLALPRSVDLQQSVELQKEAEVAHSRDRPEASAAPAKQATWNFLGGRGRKGRSQKSRATASVSYVAHTESKQHGAVASAAPLPHMVYRPPDMQRTDSTDPRIASCVDQVMLKDSVLTVRMNACHDITMKEYLQKDADRGSMVHHRGSELLSISGLQDLHTLIRDKSFICLHFMYDEASLLRPCTCPHISAPHTGGPLQCDCKRGAALHGSDVQLGFLIRKGVGGTSKMQRYAKLQLAPITTWAHPPRAPESHKPHKPYSLPEQTVSPPITLPTPVAPSSTPITSSSPVEAAVAVQGAREAPQFDEESMVNILLPEAPSSAGPPAPSSAEASVGLGGGAGIEMGKAGDGNAEDGMEAALREMMDGLMNMLAAPVESAPEIPHLPQADTAAAEGFFGATVAAGGEAAPGECAETGGIASGDELIHPAAGDPPCHREDAVGGACEGGQASSRGHDRGQSAETIHPGAQPRVKGDSAMDEDDAEDDAEEGEEDGEEDTEELWADLEPSRYSLRKRRRASEDPEWDPEDDDDEEAPDDFELEYDPELELEEEPEPEPEPEPDLPVEQKFYTISLRMELYVRQALWETLPAREQCALFSAARRAEERLQELVEEWNRARGAVVAGEEVSAAPVWPYYLIGTRDSFTHHLQVKSTEVKVGERSFTKLEYFFRPGECPPKYHQVVGTVNEEPPYGLPVGITCYPDIFSNEELSQMEAASDELMGKARSGRLHAESFHQSGSRDRVKRTKFFFGARYLWTREQLEDRDASKAAGVRVDVPEPPSWFRRQVEEPLVKVGVVQPDFINSYALNVYHDGSEGLGSHYDDAHRFNRPITSLRLFSDARLAFGAQLYGGTNGAFAIPLPRGCVTVMEHGSYAANGIKHSIRAGDMRGKSASMIIRQIHPKVMEAAQQLLEDEVCEYLEGFNLKANAPPYSLLRKMRQEKEAVELMDTLERGVCAKVMHRMIRVLETEQKREHVVGTTCARVVEGMVKHLEQAEKRQDLAARTEHRRKKACEAVISSMIRRLERAEQAHLKAQQDWRCARGRPADGVMRQCQAVLNRVITKVETLCGERPERIKPPQDPATVYANKIERQCNSVLQRVITKVQMVFGEIPTAAAGRQAKLNGIVAGAARLDAVVPSASQVKVQGRRIEKVCCGVVEKLILDLERRESRSVKKAQTQARKREREEAHKQAMQAKKLLLGQNSDVLKSREMKKPKIEPAQEGCTLPCGNQLIALSGYGSMAPECGESKFLDCGAGAARLAGPVQWSPGMVGESAKAGSHSRAAGMPKQLERCDNISFGIASSSTQPRDVPYHQCQYPHPVPYHQYQYPHPQIAMQQQLLMHNLWFGQTQPEQMQ</sequence>
<feature type="compositionally biased region" description="Acidic residues" evidence="7">
    <location>
        <begin position="1085"/>
        <end position="1111"/>
    </location>
</feature>
<keyword evidence="2" id="KW-0479">Metal-binding</keyword>
<dbReference type="GO" id="GO:0005634">
    <property type="term" value="C:nucleus"/>
    <property type="evidence" value="ECO:0007669"/>
    <property type="project" value="TreeGrafter"/>
</dbReference>
<comment type="similarity">
    <text evidence="1">Belongs to the alkB family.</text>
</comment>
<feature type="region of interest" description="Disordered" evidence="7">
    <location>
        <begin position="145"/>
        <end position="196"/>
    </location>
</feature>
<protein>
    <submittedName>
        <fullName evidence="8">Uncharacterized protein</fullName>
    </submittedName>
</protein>
<feature type="compositionally biased region" description="Basic and acidic residues" evidence="7">
    <location>
        <begin position="632"/>
        <end position="642"/>
    </location>
</feature>
<dbReference type="InterPro" id="IPR032860">
    <property type="entry name" value="ALKBH5"/>
</dbReference>
<dbReference type="SUPFAM" id="SSF51197">
    <property type="entry name" value="Clavaminate synthase-like"/>
    <property type="match status" value="1"/>
</dbReference>
<feature type="region of interest" description="Disordered" evidence="7">
    <location>
        <begin position="855"/>
        <end position="874"/>
    </location>
</feature>
<evidence type="ECO:0000256" key="2">
    <source>
        <dbReference type="ARBA" id="ARBA00022723"/>
    </source>
</evidence>
<feature type="compositionally biased region" description="Low complexity" evidence="7">
    <location>
        <begin position="50"/>
        <end position="66"/>
    </location>
</feature>
<feature type="compositionally biased region" description="Basic residues" evidence="7">
    <location>
        <begin position="378"/>
        <end position="389"/>
    </location>
</feature>
<evidence type="ECO:0000256" key="5">
    <source>
        <dbReference type="ARBA" id="ARBA00023004"/>
    </source>
</evidence>
<keyword evidence="5" id="KW-0408">Iron</keyword>
<keyword evidence="9" id="KW-1185">Reference proteome</keyword>